<dbReference type="PANTHER" id="PTHR36221:SF1">
    <property type="entry name" value="DUF742 DOMAIN-CONTAINING PROTEIN"/>
    <property type="match status" value="1"/>
</dbReference>
<evidence type="ECO:0008006" key="3">
    <source>
        <dbReference type="Google" id="ProtNLM"/>
    </source>
</evidence>
<dbReference type="InterPro" id="IPR036390">
    <property type="entry name" value="WH_DNA-bd_sf"/>
</dbReference>
<keyword evidence="2" id="KW-1185">Reference proteome</keyword>
<organism evidence="1 2">
    <name type="scientific">Actinomadura algeriensis</name>
    <dbReference type="NCBI Taxonomy" id="1679523"/>
    <lineage>
        <taxon>Bacteria</taxon>
        <taxon>Bacillati</taxon>
        <taxon>Actinomycetota</taxon>
        <taxon>Actinomycetes</taxon>
        <taxon>Streptosporangiales</taxon>
        <taxon>Thermomonosporaceae</taxon>
        <taxon>Actinomadura</taxon>
    </lineage>
</organism>
<accession>A0ABR9K4P4</accession>
<dbReference type="Proteomes" id="UP000627838">
    <property type="component" value="Unassembled WGS sequence"/>
</dbReference>
<dbReference type="SUPFAM" id="SSF46785">
    <property type="entry name" value="Winged helix' DNA-binding domain"/>
    <property type="match status" value="1"/>
</dbReference>
<protein>
    <recommendedName>
        <fullName evidence="3">DUF742 domain-containing protein</fullName>
    </recommendedName>
</protein>
<gene>
    <name evidence="1" type="ORF">H4W34_007193</name>
</gene>
<dbReference type="InterPro" id="IPR007995">
    <property type="entry name" value="DUF742"/>
</dbReference>
<dbReference type="EMBL" id="JADBDZ010000001">
    <property type="protein sequence ID" value="MBE1537360.1"/>
    <property type="molecule type" value="Genomic_DNA"/>
</dbReference>
<evidence type="ECO:0000313" key="2">
    <source>
        <dbReference type="Proteomes" id="UP000627838"/>
    </source>
</evidence>
<dbReference type="RefSeq" id="WP_192763253.1">
    <property type="nucleotide sequence ID" value="NZ_JADBDZ010000001.1"/>
</dbReference>
<name>A0ABR9K4P4_9ACTN</name>
<sequence length="122" mass="12423">MSGPGEYRDTPLRAYVVTGGRAAAPGDRLGVDTLLNTVPPPGGTAEPLPVDAPPQLRALLRLCDGGVLSVAEAAAHLDLPVSAVRVLVGDLVAAGRLQTHAGGFTEPGTDLLKEVLDGLRAL</sequence>
<dbReference type="PANTHER" id="PTHR36221">
    <property type="entry name" value="DUF742 DOMAIN-CONTAINING PROTEIN"/>
    <property type="match status" value="1"/>
</dbReference>
<dbReference type="Pfam" id="PF05331">
    <property type="entry name" value="DUF742"/>
    <property type="match status" value="1"/>
</dbReference>
<proteinExistence type="predicted"/>
<reference evidence="1 2" key="1">
    <citation type="submission" date="2020-10" db="EMBL/GenBank/DDBJ databases">
        <title>Sequencing the genomes of 1000 actinobacteria strains.</title>
        <authorList>
            <person name="Klenk H.-P."/>
        </authorList>
    </citation>
    <scope>NUCLEOTIDE SEQUENCE [LARGE SCALE GENOMIC DNA]</scope>
    <source>
        <strain evidence="1 2">DSM 46744</strain>
    </source>
</reference>
<comment type="caution">
    <text evidence="1">The sequence shown here is derived from an EMBL/GenBank/DDBJ whole genome shotgun (WGS) entry which is preliminary data.</text>
</comment>
<evidence type="ECO:0000313" key="1">
    <source>
        <dbReference type="EMBL" id="MBE1537360.1"/>
    </source>
</evidence>